<feature type="compositionally biased region" description="Polar residues" evidence="1">
    <location>
        <begin position="85"/>
        <end position="94"/>
    </location>
</feature>
<evidence type="ECO:0000256" key="2">
    <source>
        <dbReference type="SAM" id="Phobius"/>
    </source>
</evidence>
<gene>
    <name evidence="3" type="ORF">SASPL_105912</name>
</gene>
<dbReference type="PANTHER" id="PTHR35469:SF4">
    <property type="entry name" value="TRANSMEMBRANE PROTEIN"/>
    <property type="match status" value="1"/>
</dbReference>
<dbReference type="Proteomes" id="UP000298416">
    <property type="component" value="Unassembled WGS sequence"/>
</dbReference>
<keyword evidence="2" id="KW-0472">Membrane</keyword>
<feature type="compositionally biased region" description="Polar residues" evidence="1">
    <location>
        <begin position="105"/>
        <end position="118"/>
    </location>
</feature>
<feature type="transmembrane region" description="Helical" evidence="2">
    <location>
        <begin position="239"/>
        <end position="256"/>
    </location>
</feature>
<protein>
    <submittedName>
        <fullName evidence="3">Uncharacterized protein</fullName>
    </submittedName>
</protein>
<sequence length="257" mass="27764">MAATGGSIHLAREARRRRIMERGSDRLALISGRIQSLPPDPDQFISSPAAIDSTQQEEAASNSLLPNDNDESALSDLTVEPPPLNSYNGSTIPSESVALHDSTNEEPSQIPSSAQQRPVQDRQREHTLFTPDQIRLAVAASENTRMFCSIAAAVLVIASFVGVPVVGLRGIMLFRPFYLLLLTNITVVLGRLIVGSRGVESRTRRRSYAGGNDLADQLGRALELGLLMQKIVGAVSMDFSIYAVVLVFGLSVVQILV</sequence>
<evidence type="ECO:0000313" key="3">
    <source>
        <dbReference type="EMBL" id="KAG6434288.1"/>
    </source>
</evidence>
<dbReference type="OrthoDB" id="1922492at2759"/>
<proteinExistence type="predicted"/>
<reference evidence="3" key="1">
    <citation type="submission" date="2018-01" db="EMBL/GenBank/DDBJ databases">
        <authorList>
            <person name="Mao J.F."/>
        </authorList>
    </citation>
    <scope>NUCLEOTIDE SEQUENCE</scope>
    <source>
        <strain evidence="3">Huo1</strain>
        <tissue evidence="3">Leaf</tissue>
    </source>
</reference>
<dbReference type="AlphaFoldDB" id="A0A8X8YK20"/>
<feature type="transmembrane region" description="Helical" evidence="2">
    <location>
        <begin position="177"/>
        <end position="194"/>
    </location>
</feature>
<keyword evidence="4" id="KW-1185">Reference proteome</keyword>
<feature type="compositionally biased region" description="Polar residues" evidence="1">
    <location>
        <begin position="52"/>
        <end position="66"/>
    </location>
</feature>
<name>A0A8X8YK20_SALSN</name>
<keyword evidence="2" id="KW-0812">Transmembrane</keyword>
<dbReference type="PANTHER" id="PTHR35469">
    <property type="entry name" value="TRANSMEMBRANE PROTEIN"/>
    <property type="match status" value="1"/>
</dbReference>
<feature type="region of interest" description="Disordered" evidence="1">
    <location>
        <begin position="52"/>
        <end position="126"/>
    </location>
</feature>
<organism evidence="3">
    <name type="scientific">Salvia splendens</name>
    <name type="common">Scarlet sage</name>
    <dbReference type="NCBI Taxonomy" id="180675"/>
    <lineage>
        <taxon>Eukaryota</taxon>
        <taxon>Viridiplantae</taxon>
        <taxon>Streptophyta</taxon>
        <taxon>Embryophyta</taxon>
        <taxon>Tracheophyta</taxon>
        <taxon>Spermatophyta</taxon>
        <taxon>Magnoliopsida</taxon>
        <taxon>eudicotyledons</taxon>
        <taxon>Gunneridae</taxon>
        <taxon>Pentapetalae</taxon>
        <taxon>asterids</taxon>
        <taxon>lamiids</taxon>
        <taxon>Lamiales</taxon>
        <taxon>Lamiaceae</taxon>
        <taxon>Nepetoideae</taxon>
        <taxon>Mentheae</taxon>
        <taxon>Salviinae</taxon>
        <taxon>Salvia</taxon>
        <taxon>Salvia subgen. Calosphace</taxon>
        <taxon>core Calosphace</taxon>
    </lineage>
</organism>
<dbReference type="EMBL" id="PNBA02000002">
    <property type="protein sequence ID" value="KAG6434288.1"/>
    <property type="molecule type" value="Genomic_DNA"/>
</dbReference>
<comment type="caution">
    <text evidence="3">The sequence shown here is derived from an EMBL/GenBank/DDBJ whole genome shotgun (WGS) entry which is preliminary data.</text>
</comment>
<feature type="transmembrane region" description="Helical" evidence="2">
    <location>
        <begin position="150"/>
        <end position="171"/>
    </location>
</feature>
<reference evidence="3" key="2">
    <citation type="submission" date="2020-08" db="EMBL/GenBank/DDBJ databases">
        <title>Plant Genome Project.</title>
        <authorList>
            <person name="Zhang R.-G."/>
        </authorList>
    </citation>
    <scope>NUCLEOTIDE SEQUENCE</scope>
    <source>
        <strain evidence="3">Huo1</strain>
        <tissue evidence="3">Leaf</tissue>
    </source>
</reference>
<keyword evidence="2" id="KW-1133">Transmembrane helix</keyword>
<evidence type="ECO:0000256" key="1">
    <source>
        <dbReference type="SAM" id="MobiDB-lite"/>
    </source>
</evidence>
<evidence type="ECO:0000313" key="4">
    <source>
        <dbReference type="Proteomes" id="UP000298416"/>
    </source>
</evidence>
<accession>A0A8X8YK20</accession>